<gene>
    <name evidence="2" type="primary">165</name>
    <name evidence="2" type="ORF">SEA_BMOC_165</name>
</gene>
<dbReference type="InterPro" id="IPR014722">
    <property type="entry name" value="Rib_uL2_dom2"/>
</dbReference>
<sequence>MAFKVHDKVKVVSGPHAGKTGKVLAVTGKTCTVKTKEGTYHIHENDLRGN</sequence>
<dbReference type="Pfam" id="PF00467">
    <property type="entry name" value="KOW"/>
    <property type="match status" value="1"/>
</dbReference>
<name>A0A6M3SZ07_9CAUD</name>
<dbReference type="EMBL" id="MT310865">
    <property type="protein sequence ID" value="QJD50889.1"/>
    <property type="molecule type" value="Genomic_DNA"/>
</dbReference>
<dbReference type="SUPFAM" id="SSF50104">
    <property type="entry name" value="Translation proteins SH3-like domain"/>
    <property type="match status" value="1"/>
</dbReference>
<evidence type="ECO:0000313" key="3">
    <source>
        <dbReference type="Proteomes" id="UP000502409"/>
    </source>
</evidence>
<dbReference type="SMART" id="SM00739">
    <property type="entry name" value="KOW"/>
    <property type="match status" value="1"/>
</dbReference>
<dbReference type="RefSeq" id="YP_010107540.1">
    <property type="nucleotide sequence ID" value="NC_055842.1"/>
</dbReference>
<dbReference type="Proteomes" id="UP000502409">
    <property type="component" value="Genome"/>
</dbReference>
<evidence type="ECO:0000259" key="1">
    <source>
        <dbReference type="SMART" id="SM00739"/>
    </source>
</evidence>
<protein>
    <recommendedName>
        <fullName evidence="1">KOW domain-containing protein</fullName>
    </recommendedName>
</protein>
<organism evidence="2 3">
    <name type="scientific">Streptomyces phage Bmoc</name>
    <dbReference type="NCBI Taxonomy" id="2725629"/>
    <lineage>
        <taxon>Viruses</taxon>
        <taxon>Duplodnaviria</taxon>
        <taxon>Heunggongvirae</taxon>
        <taxon>Uroviricota</taxon>
        <taxon>Caudoviricetes</taxon>
        <taxon>Stanwilliamsviridae</taxon>
        <taxon>Boydwoodruffvirinae</taxon>
        <taxon>Samistivirus</taxon>
        <taxon>Samistivirus bmoc</taxon>
    </lineage>
</organism>
<dbReference type="Gene3D" id="2.30.30.30">
    <property type="match status" value="1"/>
</dbReference>
<dbReference type="InterPro" id="IPR008991">
    <property type="entry name" value="Translation_prot_SH3-like_sf"/>
</dbReference>
<accession>A0A6M3SZ07</accession>
<proteinExistence type="predicted"/>
<dbReference type="KEGG" id="vg:65125667"/>
<evidence type="ECO:0000313" key="2">
    <source>
        <dbReference type="EMBL" id="QJD50889.1"/>
    </source>
</evidence>
<feature type="domain" description="KOW" evidence="1">
    <location>
        <begin position="2"/>
        <end position="29"/>
    </location>
</feature>
<keyword evidence="3" id="KW-1185">Reference proteome</keyword>
<dbReference type="InterPro" id="IPR005824">
    <property type="entry name" value="KOW"/>
</dbReference>
<dbReference type="GeneID" id="65125667"/>
<reference evidence="2 3" key="1">
    <citation type="submission" date="2020-04" db="EMBL/GenBank/DDBJ databases">
        <authorList>
            <person name="Angtuaco S.E."/>
            <person name="Chung R.C."/>
            <person name="Hung A.H."/>
            <person name="Eghdamian A."/>
            <person name="Zhu L."/>
            <person name="Shaffer C.D."/>
            <person name="Weston-Hafer K.A."/>
            <person name="Garlena R.A."/>
            <person name="Russell D.A."/>
            <person name="Pope W.H."/>
            <person name="Jacobs-Sera D."/>
            <person name="Hatfull G.F."/>
        </authorList>
    </citation>
    <scope>NUCLEOTIDE SEQUENCE [LARGE SCALE GENOMIC DNA]</scope>
</reference>